<evidence type="ECO:0000256" key="3">
    <source>
        <dbReference type="SAM" id="Coils"/>
    </source>
</evidence>
<gene>
    <name evidence="6" type="ORF">MNAN1_003958</name>
</gene>
<feature type="compositionally biased region" description="Basic residues" evidence="4">
    <location>
        <begin position="204"/>
        <end position="213"/>
    </location>
</feature>
<feature type="compositionally biased region" description="Pro residues" evidence="4">
    <location>
        <begin position="257"/>
        <end position="273"/>
    </location>
</feature>
<feature type="region of interest" description="Disordered" evidence="4">
    <location>
        <begin position="111"/>
        <end position="136"/>
    </location>
</feature>
<dbReference type="GO" id="GO:0000775">
    <property type="term" value="C:chromosome, centromeric region"/>
    <property type="evidence" value="ECO:0007669"/>
    <property type="project" value="InterPro"/>
</dbReference>
<feature type="compositionally biased region" description="Basic and acidic residues" evidence="4">
    <location>
        <begin position="360"/>
        <end position="372"/>
    </location>
</feature>
<feature type="domain" description="Shugoshin C-terminal" evidence="5">
    <location>
        <begin position="323"/>
        <end position="342"/>
    </location>
</feature>
<feature type="compositionally biased region" description="Low complexity" evidence="4">
    <location>
        <begin position="243"/>
        <end position="256"/>
    </location>
</feature>
<organism evidence="6 7">
    <name type="scientific">Malassezia nana</name>
    <dbReference type="NCBI Taxonomy" id="180528"/>
    <lineage>
        <taxon>Eukaryota</taxon>
        <taxon>Fungi</taxon>
        <taxon>Dikarya</taxon>
        <taxon>Basidiomycota</taxon>
        <taxon>Ustilaginomycotina</taxon>
        <taxon>Malasseziomycetes</taxon>
        <taxon>Malasseziales</taxon>
        <taxon>Malasseziaceae</taxon>
        <taxon>Malassezia</taxon>
    </lineage>
</organism>
<evidence type="ECO:0000259" key="5">
    <source>
        <dbReference type="Pfam" id="PF07557"/>
    </source>
</evidence>
<evidence type="ECO:0000256" key="1">
    <source>
        <dbReference type="ARBA" id="ARBA00010845"/>
    </source>
</evidence>
<feature type="region of interest" description="Disordered" evidence="4">
    <location>
        <begin position="166"/>
        <end position="510"/>
    </location>
</feature>
<dbReference type="EMBL" id="CP119899">
    <property type="protein sequence ID" value="WFD28942.1"/>
    <property type="molecule type" value="Genomic_DNA"/>
</dbReference>
<feature type="coiled-coil region" evidence="3">
    <location>
        <begin position="51"/>
        <end position="78"/>
    </location>
</feature>
<accession>A0AAF0J4F1</accession>
<dbReference type="InterPro" id="IPR011515">
    <property type="entry name" value="Shugoshin_C"/>
</dbReference>
<dbReference type="Proteomes" id="UP001213623">
    <property type="component" value="Chromosome 8"/>
</dbReference>
<name>A0AAF0J4F1_9BASI</name>
<comment type="similarity">
    <text evidence="1">Belongs to the shugoshin family.</text>
</comment>
<dbReference type="Pfam" id="PF07557">
    <property type="entry name" value="Shugoshin_C"/>
    <property type="match status" value="1"/>
</dbReference>
<evidence type="ECO:0000256" key="2">
    <source>
        <dbReference type="ARBA" id="ARBA00022829"/>
    </source>
</evidence>
<dbReference type="GO" id="GO:0005634">
    <property type="term" value="C:nucleus"/>
    <property type="evidence" value="ECO:0007669"/>
    <property type="project" value="InterPro"/>
</dbReference>
<sequence>MPPLTRRESSRLSSGSMDPIASVFHVDQILSHFEQYRRKHAAQNRDLVQANALAHTRIRELEARILELESECAEHKLAASRQSTHVRRLEYALECVRVGWETMAQALRDGGVATPARTQERAARALPTPPGVPPSARVHLGEGLPTTRLPVSLATPLAADLIAEEEEDSTLRAPTTPVQAADDTPLTPRVASPLRGDRCPVSITRRRPSRRSSARWESERLAVPDSDEAISDIPGVVDETSEPVRPASPASPAVVRPTPPKSPAATQPGPPDSPADAASPAPAAPSPKEAAEAAPTTPPRARSRRTSLWADLAPLEELPDRTRRARKSVNYALPKLNTKMRKPDPAEPPTKRARTTMRRSRPESPHTPRSESAEAEPTEAEPVEAKPTQPEAQPEAEPIEPETEPVDATPAPVHATPRRPRRSRAEPVRRATPQVARHRPGEAPATPFSTQPTKLFAPSRTRSAQALQQASAQNMPSWASSLLHLSSPEPPSKMRATPKHGKENARLPVP</sequence>
<dbReference type="AlphaFoldDB" id="A0AAF0J4F1"/>
<keyword evidence="3" id="KW-0175">Coiled coil</keyword>
<feature type="compositionally biased region" description="Low complexity" evidence="4">
    <location>
        <begin position="463"/>
        <end position="473"/>
    </location>
</feature>
<dbReference type="GO" id="GO:0045132">
    <property type="term" value="P:meiotic chromosome segregation"/>
    <property type="evidence" value="ECO:0007669"/>
    <property type="project" value="InterPro"/>
</dbReference>
<feature type="compositionally biased region" description="Acidic residues" evidence="4">
    <location>
        <begin position="373"/>
        <end position="382"/>
    </location>
</feature>
<keyword evidence="2" id="KW-0159">Chromosome partition</keyword>
<evidence type="ECO:0000256" key="4">
    <source>
        <dbReference type="SAM" id="MobiDB-lite"/>
    </source>
</evidence>
<feature type="compositionally biased region" description="Low complexity" evidence="4">
    <location>
        <begin position="274"/>
        <end position="295"/>
    </location>
</feature>
<protein>
    <recommendedName>
        <fullName evidence="5">Shugoshin C-terminal domain-containing protein</fullName>
    </recommendedName>
</protein>
<keyword evidence="7" id="KW-1185">Reference proteome</keyword>
<proteinExistence type="inferred from homology"/>
<evidence type="ECO:0000313" key="7">
    <source>
        <dbReference type="Proteomes" id="UP001213623"/>
    </source>
</evidence>
<feature type="compositionally biased region" description="Basic and acidic residues" evidence="4">
    <location>
        <begin position="500"/>
        <end position="510"/>
    </location>
</feature>
<feature type="compositionally biased region" description="Low complexity" evidence="4">
    <location>
        <begin position="385"/>
        <end position="396"/>
    </location>
</feature>
<reference evidence="6" key="1">
    <citation type="submission" date="2023-03" db="EMBL/GenBank/DDBJ databases">
        <title>Mating type loci evolution in Malassezia.</title>
        <authorList>
            <person name="Coelho M.A."/>
        </authorList>
    </citation>
    <scope>NUCLEOTIDE SEQUENCE</scope>
    <source>
        <strain evidence="6">CBS 9557</strain>
    </source>
</reference>
<evidence type="ECO:0000313" key="6">
    <source>
        <dbReference type="EMBL" id="WFD28942.1"/>
    </source>
</evidence>